<protein>
    <recommendedName>
        <fullName evidence="4">Transmembrane protein</fullName>
    </recommendedName>
</protein>
<evidence type="ECO:0008006" key="4">
    <source>
        <dbReference type="Google" id="ProtNLM"/>
    </source>
</evidence>
<evidence type="ECO:0000313" key="2">
    <source>
        <dbReference type="EMBL" id="RTQ90532.1"/>
    </source>
</evidence>
<dbReference type="Proteomes" id="UP000271705">
    <property type="component" value="Unassembled WGS sequence"/>
</dbReference>
<accession>A0A3S0HYB4</accession>
<feature type="transmembrane region" description="Helical" evidence="1">
    <location>
        <begin position="158"/>
        <end position="179"/>
    </location>
</feature>
<proteinExistence type="predicted"/>
<sequence length="260" mass="28148">MSIEQSKASGSRQSSAEWMAARFASLAGGLAVIYAYSYLLGYAYLTFYFTDLRAVWAVDLFDITTIAQTPAVVAALLATTLASLVLHGDPLPVPPIRVAGALALLAIATYAIHLAVSKWMNEYTSYWSFCAFVLALISALMGGLIYLRKLRDSLGRKLGAWTFVLSMGALALVATPAAANIRTRAIIDSRAQSLAIVHFENSQDQTWRLLRAISGSHLLLIRAANGDNFDFRIVESVQVTSIGRGQPKGKSASKSHPHKQ</sequence>
<comment type="caution">
    <text evidence="2">The sequence shown here is derived from an EMBL/GenBank/DDBJ whole genome shotgun (WGS) entry which is preliminary data.</text>
</comment>
<organism evidence="2 3">
    <name type="scientific">Stenotrophomonas maltophilia</name>
    <name type="common">Pseudomonas maltophilia</name>
    <name type="synonym">Xanthomonas maltophilia</name>
    <dbReference type="NCBI Taxonomy" id="40324"/>
    <lineage>
        <taxon>Bacteria</taxon>
        <taxon>Pseudomonadati</taxon>
        <taxon>Pseudomonadota</taxon>
        <taxon>Gammaproteobacteria</taxon>
        <taxon>Lysobacterales</taxon>
        <taxon>Lysobacteraceae</taxon>
        <taxon>Stenotrophomonas</taxon>
        <taxon>Stenotrophomonas maltophilia group</taxon>
    </lineage>
</organism>
<dbReference type="RefSeq" id="WP_126928440.1">
    <property type="nucleotide sequence ID" value="NZ_RXLZ01000013.1"/>
</dbReference>
<feature type="transmembrane region" description="Helical" evidence="1">
    <location>
        <begin position="65"/>
        <end position="86"/>
    </location>
</feature>
<evidence type="ECO:0000313" key="3">
    <source>
        <dbReference type="Proteomes" id="UP000271705"/>
    </source>
</evidence>
<feature type="transmembrane region" description="Helical" evidence="1">
    <location>
        <begin position="98"/>
        <end position="120"/>
    </location>
</feature>
<evidence type="ECO:0000256" key="1">
    <source>
        <dbReference type="SAM" id="Phobius"/>
    </source>
</evidence>
<keyword evidence="1" id="KW-0472">Membrane</keyword>
<dbReference type="AlphaFoldDB" id="A0A3S0HYB4"/>
<feature type="transmembrane region" description="Helical" evidence="1">
    <location>
        <begin position="21"/>
        <end position="45"/>
    </location>
</feature>
<gene>
    <name evidence="2" type="ORF">EKL94_06365</name>
</gene>
<feature type="transmembrane region" description="Helical" evidence="1">
    <location>
        <begin position="126"/>
        <end position="146"/>
    </location>
</feature>
<reference evidence="2 3" key="1">
    <citation type="submission" date="2018-12" db="EMBL/GenBank/DDBJ databases">
        <authorList>
            <person name="Kartti S."/>
            <person name="Manni A."/>
            <person name="Chemao El Fihri M.W."/>
            <person name="Laamarti M."/>
            <person name="Temsamani L."/>
            <person name="El Jamali J.E."/>
            <person name="Ouadghiri M."/>
            <person name="Ibrahimi A."/>
            <person name="Filati-Maltouf A."/>
        </authorList>
    </citation>
    <scope>NUCLEOTIDE SEQUENCE [LARGE SCALE GENOMIC DNA]</scope>
    <source>
        <strain evidence="2 3">MDMC339</strain>
    </source>
</reference>
<name>A0A3S0HYB4_STEMA</name>
<keyword evidence="1" id="KW-1133">Transmembrane helix</keyword>
<dbReference type="EMBL" id="RXLZ01000013">
    <property type="protein sequence ID" value="RTQ90532.1"/>
    <property type="molecule type" value="Genomic_DNA"/>
</dbReference>
<keyword evidence="1" id="KW-0812">Transmembrane</keyword>